<name>F4C6D4_SPHS2</name>
<reference evidence="2" key="1">
    <citation type="submission" date="2011-03" db="EMBL/GenBank/DDBJ databases">
        <title>Complete sequence of Sphingobacterium sp. 21.</title>
        <authorList>
            <consortium name="US DOE Joint Genome Institute"/>
            <person name="Lucas S."/>
            <person name="Copeland A."/>
            <person name="Lapidus A."/>
            <person name="Cheng J.-F."/>
            <person name="Goodwin L."/>
            <person name="Pitluck S."/>
            <person name="Davenport K."/>
            <person name="Detter J.C."/>
            <person name="Han C."/>
            <person name="Tapia R."/>
            <person name="Land M."/>
            <person name="Hauser L."/>
            <person name="Kyrpides N."/>
            <person name="Ivanova N."/>
            <person name="Ovchinnikova G."/>
            <person name="Pagani I."/>
            <person name="Siebers A.K."/>
            <person name="Allgaier M."/>
            <person name="Thelen M.P."/>
            <person name="Hugenholtz P."/>
            <person name="Woyke T."/>
        </authorList>
    </citation>
    <scope>NUCLEOTIDE SEQUENCE</scope>
    <source>
        <strain evidence="2">21</strain>
    </source>
</reference>
<dbReference type="STRING" id="743722.Sph21_4850"/>
<dbReference type="AlphaFoldDB" id="F4C6D4"/>
<evidence type="ECO:0000256" key="1">
    <source>
        <dbReference type="SAM" id="SignalP"/>
    </source>
</evidence>
<gene>
    <name evidence="2" type="ordered locus">Sph21_4850</name>
</gene>
<dbReference type="KEGG" id="shg:Sph21_4850"/>
<sequence>MRINFRKNNKFLLALLFWSLCSFKIYSQEIPYQQEEYLENRVIPAPEYVFEMFRQAGMDPKNHRLTDIEKEKVGKAFSILPPLHQRILKKHLHSISFMDNMPNTALTSPVDIPGATEMFNITFRAGILNESISEWATTKENTCFDRSANTEFEVIIHAGDLDAIQYVLLHEATHVIDAVLNFTPHVEESDALVEPTPFTQGIWRKMNVPVEVFTNPLLETTRFRSGKAIAIASAPEVYKALEQTPYVSLYGMASWFEDFAEFVTIYHLTNKMNQPYRISVKKNNKEVACFEPMKSKLVQNRLKQLMRFYKG</sequence>
<organism evidence="2">
    <name type="scientific">Sphingobacterium sp. (strain 21)</name>
    <dbReference type="NCBI Taxonomy" id="743722"/>
    <lineage>
        <taxon>Bacteria</taxon>
        <taxon>Pseudomonadati</taxon>
        <taxon>Bacteroidota</taxon>
        <taxon>Sphingobacteriia</taxon>
        <taxon>Sphingobacteriales</taxon>
        <taxon>Sphingobacteriaceae</taxon>
        <taxon>Sphingobacterium</taxon>
    </lineage>
</organism>
<dbReference type="eggNOG" id="ENOG502Z7QP">
    <property type="taxonomic scope" value="Bacteria"/>
</dbReference>
<dbReference type="EMBL" id="CP002584">
    <property type="protein sequence ID" value="ADZ81357.1"/>
    <property type="molecule type" value="Genomic_DNA"/>
</dbReference>
<feature type="signal peptide" evidence="1">
    <location>
        <begin position="1"/>
        <end position="27"/>
    </location>
</feature>
<proteinExistence type="predicted"/>
<feature type="chain" id="PRO_5003311809" evidence="1">
    <location>
        <begin position="28"/>
        <end position="311"/>
    </location>
</feature>
<accession>F4C6D4</accession>
<evidence type="ECO:0000313" key="2">
    <source>
        <dbReference type="EMBL" id="ADZ81357.1"/>
    </source>
</evidence>
<keyword evidence="1" id="KW-0732">Signal</keyword>
<dbReference type="PATRIC" id="fig|743722.3.peg.5147"/>
<dbReference type="HOGENOM" id="CLU_075318_0_0_10"/>
<protein>
    <submittedName>
        <fullName evidence="2">Putative secreted protein</fullName>
    </submittedName>
</protein>